<proteinExistence type="predicted"/>
<evidence type="ECO:0000256" key="1">
    <source>
        <dbReference type="SAM" id="MobiDB-lite"/>
    </source>
</evidence>
<reference evidence="2 3" key="1">
    <citation type="journal article" date="2019" name="Int. J. Syst. Evol. Microbiol.">
        <title>The Global Catalogue of Microorganisms (GCM) 10K type strain sequencing project: providing services to taxonomists for standard genome sequencing and annotation.</title>
        <authorList>
            <consortium name="The Broad Institute Genomics Platform"/>
            <consortium name="The Broad Institute Genome Sequencing Center for Infectious Disease"/>
            <person name="Wu L."/>
            <person name="Ma J."/>
        </authorList>
    </citation>
    <scope>NUCLEOTIDE SEQUENCE [LARGE SCALE GENOMIC DNA]</scope>
    <source>
        <strain evidence="2 3">JCM 14545</strain>
    </source>
</reference>
<dbReference type="Proteomes" id="UP001501116">
    <property type="component" value="Unassembled WGS sequence"/>
</dbReference>
<keyword evidence="3" id="KW-1185">Reference proteome</keyword>
<gene>
    <name evidence="2" type="ORF">GCM10009754_32830</name>
</gene>
<name>A0ABN2QXB6_9PSEU</name>
<feature type="compositionally biased region" description="Basic and acidic residues" evidence="1">
    <location>
        <begin position="41"/>
        <end position="53"/>
    </location>
</feature>
<feature type="region of interest" description="Disordered" evidence="1">
    <location>
        <begin position="41"/>
        <end position="68"/>
    </location>
</feature>
<organism evidence="2 3">
    <name type="scientific">Amycolatopsis minnesotensis</name>
    <dbReference type="NCBI Taxonomy" id="337894"/>
    <lineage>
        <taxon>Bacteria</taxon>
        <taxon>Bacillati</taxon>
        <taxon>Actinomycetota</taxon>
        <taxon>Actinomycetes</taxon>
        <taxon>Pseudonocardiales</taxon>
        <taxon>Pseudonocardiaceae</taxon>
        <taxon>Amycolatopsis</taxon>
    </lineage>
</organism>
<dbReference type="EMBL" id="BAAANN010000012">
    <property type="protein sequence ID" value="GAA1959766.1"/>
    <property type="molecule type" value="Genomic_DNA"/>
</dbReference>
<evidence type="ECO:0000313" key="3">
    <source>
        <dbReference type="Proteomes" id="UP001501116"/>
    </source>
</evidence>
<evidence type="ECO:0000313" key="2">
    <source>
        <dbReference type="EMBL" id="GAA1959766.1"/>
    </source>
</evidence>
<comment type="caution">
    <text evidence="2">The sequence shown here is derived from an EMBL/GenBank/DDBJ whole genome shotgun (WGS) entry which is preliminary data.</text>
</comment>
<sequence length="131" mass="14130">MRGAVRGYRADVKVRAVPRAVHEHFLAAAKLDPEVAVRQALRPDRPVPEREKPAGALKDALAAPGSPKGPFGACAADFADRYRSIHADSAPQQGRGKGQRGVRAVAGAWCRTARVRTGRSAAHRRLVRPVR</sequence>
<protein>
    <submittedName>
        <fullName evidence="2">Uncharacterized protein</fullName>
    </submittedName>
</protein>
<accession>A0ABN2QXB6</accession>